<organism evidence="2 3">
    <name type="scientific">Serendipita vermifera MAFF 305830</name>
    <dbReference type="NCBI Taxonomy" id="933852"/>
    <lineage>
        <taxon>Eukaryota</taxon>
        <taxon>Fungi</taxon>
        <taxon>Dikarya</taxon>
        <taxon>Basidiomycota</taxon>
        <taxon>Agaricomycotina</taxon>
        <taxon>Agaricomycetes</taxon>
        <taxon>Sebacinales</taxon>
        <taxon>Serendipitaceae</taxon>
        <taxon>Serendipita</taxon>
    </lineage>
</organism>
<dbReference type="HOGENOM" id="CLU_1563829_0_0_1"/>
<protein>
    <recommendedName>
        <fullName evidence="4">CCHC-type domain-containing protein</fullName>
    </recommendedName>
</protein>
<evidence type="ECO:0000313" key="3">
    <source>
        <dbReference type="Proteomes" id="UP000054097"/>
    </source>
</evidence>
<proteinExistence type="predicted"/>
<gene>
    <name evidence="2" type="ORF">M408DRAFT_27912</name>
</gene>
<keyword evidence="3" id="KW-1185">Reference proteome</keyword>
<dbReference type="EMBL" id="KN824338">
    <property type="protein sequence ID" value="KIM23343.1"/>
    <property type="molecule type" value="Genomic_DNA"/>
</dbReference>
<sequence length="171" mass="18748">MTGRNWEEAHNDKIGSSSLQVANFAGRHARRHQNHQNHSRSPSNENWFNKFGVPGACGRCGQLRHTADNCFRDMPEYAKQQALHRRHPSETVNSASSTRTLLSIPAIISSARNGVSYIFNRDSGSVWDGNDVIGSLDYEGKNVYSDISASAALTANVSYYPGYGGVSDIAC</sequence>
<dbReference type="Proteomes" id="UP000054097">
    <property type="component" value="Unassembled WGS sequence"/>
</dbReference>
<reference evidence="2 3" key="1">
    <citation type="submission" date="2014-04" db="EMBL/GenBank/DDBJ databases">
        <authorList>
            <consortium name="DOE Joint Genome Institute"/>
            <person name="Kuo A."/>
            <person name="Zuccaro A."/>
            <person name="Kohler A."/>
            <person name="Nagy L.G."/>
            <person name="Floudas D."/>
            <person name="Copeland A."/>
            <person name="Barry K.W."/>
            <person name="Cichocki N."/>
            <person name="Veneault-Fourrey C."/>
            <person name="LaButti K."/>
            <person name="Lindquist E.A."/>
            <person name="Lipzen A."/>
            <person name="Lundell T."/>
            <person name="Morin E."/>
            <person name="Murat C."/>
            <person name="Sun H."/>
            <person name="Tunlid A."/>
            <person name="Henrissat B."/>
            <person name="Grigoriev I.V."/>
            <person name="Hibbett D.S."/>
            <person name="Martin F."/>
            <person name="Nordberg H.P."/>
            <person name="Cantor M.N."/>
            <person name="Hua S.X."/>
        </authorList>
    </citation>
    <scope>NUCLEOTIDE SEQUENCE [LARGE SCALE GENOMIC DNA]</scope>
    <source>
        <strain evidence="2 3">MAFF 305830</strain>
    </source>
</reference>
<accession>A0A0C2WA81</accession>
<feature type="region of interest" description="Disordered" evidence="1">
    <location>
        <begin position="27"/>
        <end position="46"/>
    </location>
</feature>
<dbReference type="AlphaFoldDB" id="A0A0C2WA81"/>
<evidence type="ECO:0000256" key="1">
    <source>
        <dbReference type="SAM" id="MobiDB-lite"/>
    </source>
</evidence>
<name>A0A0C2WA81_SERVB</name>
<feature type="compositionally biased region" description="Basic residues" evidence="1">
    <location>
        <begin position="27"/>
        <end position="38"/>
    </location>
</feature>
<evidence type="ECO:0008006" key="4">
    <source>
        <dbReference type="Google" id="ProtNLM"/>
    </source>
</evidence>
<reference evidence="3" key="2">
    <citation type="submission" date="2015-01" db="EMBL/GenBank/DDBJ databases">
        <title>Evolutionary Origins and Diversification of the Mycorrhizal Mutualists.</title>
        <authorList>
            <consortium name="DOE Joint Genome Institute"/>
            <consortium name="Mycorrhizal Genomics Consortium"/>
            <person name="Kohler A."/>
            <person name="Kuo A."/>
            <person name="Nagy L.G."/>
            <person name="Floudas D."/>
            <person name="Copeland A."/>
            <person name="Barry K.W."/>
            <person name="Cichocki N."/>
            <person name="Veneault-Fourrey C."/>
            <person name="LaButti K."/>
            <person name="Lindquist E.A."/>
            <person name="Lipzen A."/>
            <person name="Lundell T."/>
            <person name="Morin E."/>
            <person name="Murat C."/>
            <person name="Riley R."/>
            <person name="Ohm R."/>
            <person name="Sun H."/>
            <person name="Tunlid A."/>
            <person name="Henrissat B."/>
            <person name="Grigoriev I.V."/>
            <person name="Hibbett D.S."/>
            <person name="Martin F."/>
        </authorList>
    </citation>
    <scope>NUCLEOTIDE SEQUENCE [LARGE SCALE GENOMIC DNA]</scope>
    <source>
        <strain evidence="3">MAFF 305830</strain>
    </source>
</reference>
<evidence type="ECO:0000313" key="2">
    <source>
        <dbReference type="EMBL" id="KIM23343.1"/>
    </source>
</evidence>